<feature type="signal peptide" evidence="4">
    <location>
        <begin position="1"/>
        <end position="29"/>
    </location>
</feature>
<keyword evidence="2 3" id="KW-0040">ANK repeat</keyword>
<keyword evidence="6" id="KW-1185">Reference proteome</keyword>
<organism evidence="5 6">
    <name type="scientific">Achromobacter mucicolens</name>
    <dbReference type="NCBI Taxonomy" id="1389922"/>
    <lineage>
        <taxon>Bacteria</taxon>
        <taxon>Pseudomonadati</taxon>
        <taxon>Pseudomonadota</taxon>
        <taxon>Betaproteobacteria</taxon>
        <taxon>Burkholderiales</taxon>
        <taxon>Alcaligenaceae</taxon>
        <taxon>Achromobacter</taxon>
    </lineage>
</organism>
<gene>
    <name evidence="5" type="ORF">LMG3415_01946</name>
</gene>
<dbReference type="InterPro" id="IPR002110">
    <property type="entry name" value="Ankyrin_rpt"/>
</dbReference>
<feature type="repeat" description="ANK" evidence="3">
    <location>
        <begin position="762"/>
        <end position="794"/>
    </location>
</feature>
<dbReference type="Gene3D" id="1.25.40.20">
    <property type="entry name" value="Ankyrin repeat-containing domain"/>
    <property type="match status" value="4"/>
</dbReference>
<dbReference type="RefSeq" id="WP_218948873.1">
    <property type="nucleotide sequence ID" value="NZ_CBCSFQ010000001.1"/>
</dbReference>
<sequence length="1076" mass="112527">MFQGRNLKWAATGLAAAIWATGISAVAHAQAATHSPAAAAPAATAPSVTPTAAADCNCASPYREYKNADTPQTEALFAAVSRNDEAAFLAALAQVERPGDYALNGVPLLHALLMPPRGLRSQYVYWDLTPEDSARLRQAHEAGLPARARMLAALLATKPALDDITYESRRPPLHLVLLYGSPETMEALLAAGANPDQRGDANDTPLEFLLNRDFEYAVRMTYLPRLVDRKNMTRMVVALFGAGASRPYAALDAADKAAASSAMTDGQGRARPAADFLCWLPLVELTEGAEALRALAASGSRPAYEEALTALAFAAYQGDAQAVSFLMEQGPRTILATGWGESGERDVWLDAAQAAVEGGHPEAAGLLLRADMPFAQRGPQVGSDGLLFAKPEMGNRPIMNLAAQRGDAQTVRRLLALGAPVDGDDAEPHGNTPLADAVQAGKSDVVKTLLAGGADPGLRRDGYDRQSALDAAVRAGDTTMLRTLLSAMTPDALRAALQDPGNSPVAQLLRQPGGQGAAVLRMFADAGFDMKALDAGAIRQALENNDTALALMLINAGVPVNPPAPAAGRNAAPAGPEDAGGTPPLLLAATSGHVAVVDALLAKGADPAAVAPDGESALYWLIGRQDATMLDRLLRAGARFDDPRLPAAPNPYALLNAAVVSGDIDTVRRVSAANGQAIAQACLPDNAEFVLVDKPGYFAQLHAAGFTGEESACARDGRRLPERVVSMLLQSRQLITARHDTVVQVLRQFKDAGTDLDAPVAGDDTPLTAAIRLGRQDLANALLEAGASPDAGAASGRGPAWVALETGQPGMLALLARHHARFDAAVAPSGQSFRMALVCQSDPVFAQTLQHAGVTLQADCAPPATQGRRLGAKAANKSTEAIRVPGHYFLVGVREVGSELLLREDGSFEYFLSYGAVDINAHGAWRADGKQIFLDTPPLRPFSAIADVRADSLPAEPGMLTVRVYHRGRPVNIDVAASSADADYGGGPRRSEGADGVSVPIAEGALKSLAVFVPLPAGERWHEADVSRIDPAIRSIRIDIDVPDGAASAPLHKVLAVADDGALVETSGGRELRYTK</sequence>
<dbReference type="Proteomes" id="UP000507140">
    <property type="component" value="Unassembled WGS sequence"/>
</dbReference>
<reference evidence="5 6" key="1">
    <citation type="submission" date="2020-04" db="EMBL/GenBank/DDBJ databases">
        <authorList>
            <person name="De Canck E."/>
        </authorList>
    </citation>
    <scope>NUCLEOTIDE SEQUENCE [LARGE SCALE GENOMIC DNA]</scope>
    <source>
        <strain evidence="5 6">LMG 3415</strain>
    </source>
</reference>
<dbReference type="InterPro" id="IPR036770">
    <property type="entry name" value="Ankyrin_rpt-contain_sf"/>
</dbReference>
<evidence type="ECO:0000256" key="3">
    <source>
        <dbReference type="PROSITE-ProRule" id="PRU00023"/>
    </source>
</evidence>
<evidence type="ECO:0000313" key="6">
    <source>
        <dbReference type="Proteomes" id="UP000507140"/>
    </source>
</evidence>
<dbReference type="PROSITE" id="PS50297">
    <property type="entry name" value="ANK_REP_REGION"/>
    <property type="match status" value="2"/>
</dbReference>
<feature type="repeat" description="ANK" evidence="3">
    <location>
        <begin position="168"/>
        <end position="200"/>
    </location>
</feature>
<feature type="chain" id="PRO_5045160601" evidence="4">
    <location>
        <begin position="30"/>
        <end position="1076"/>
    </location>
</feature>
<dbReference type="SMART" id="SM00248">
    <property type="entry name" value="ANK"/>
    <property type="match status" value="9"/>
</dbReference>
<feature type="repeat" description="ANK" evidence="3">
    <location>
        <begin position="580"/>
        <end position="612"/>
    </location>
</feature>
<evidence type="ECO:0000256" key="4">
    <source>
        <dbReference type="SAM" id="SignalP"/>
    </source>
</evidence>
<dbReference type="EMBL" id="CADIKR010000002">
    <property type="protein sequence ID" value="CAB3851305.1"/>
    <property type="molecule type" value="Genomic_DNA"/>
</dbReference>
<feature type="repeat" description="ANK" evidence="3">
    <location>
        <begin position="429"/>
        <end position="461"/>
    </location>
</feature>
<dbReference type="Pfam" id="PF00023">
    <property type="entry name" value="Ank"/>
    <property type="match status" value="3"/>
</dbReference>
<name>A0ABM8LBN6_9BURK</name>
<evidence type="ECO:0000313" key="5">
    <source>
        <dbReference type="EMBL" id="CAB3851305.1"/>
    </source>
</evidence>
<keyword evidence="4" id="KW-0732">Signal</keyword>
<proteinExistence type="predicted"/>
<evidence type="ECO:0000256" key="2">
    <source>
        <dbReference type="ARBA" id="ARBA00023043"/>
    </source>
</evidence>
<dbReference type="PANTHER" id="PTHR24198">
    <property type="entry name" value="ANKYRIN REPEAT AND PROTEIN KINASE DOMAIN-CONTAINING PROTEIN"/>
    <property type="match status" value="1"/>
</dbReference>
<evidence type="ECO:0000256" key="1">
    <source>
        <dbReference type="ARBA" id="ARBA00022737"/>
    </source>
</evidence>
<protein>
    <submittedName>
        <fullName evidence="5">Uncharacterized protein</fullName>
    </submittedName>
</protein>
<accession>A0ABM8LBN6</accession>
<keyword evidence="1" id="KW-0677">Repeat</keyword>
<dbReference type="SUPFAM" id="SSF48403">
    <property type="entry name" value="Ankyrin repeat"/>
    <property type="match status" value="2"/>
</dbReference>
<dbReference type="Pfam" id="PF12796">
    <property type="entry name" value="Ank_2"/>
    <property type="match status" value="1"/>
</dbReference>
<dbReference type="PANTHER" id="PTHR24198:SF165">
    <property type="entry name" value="ANKYRIN REPEAT-CONTAINING PROTEIN-RELATED"/>
    <property type="match status" value="1"/>
</dbReference>
<dbReference type="PROSITE" id="PS50088">
    <property type="entry name" value="ANK_REPEAT"/>
    <property type="match status" value="4"/>
</dbReference>
<comment type="caution">
    <text evidence="5">The sequence shown here is derived from an EMBL/GenBank/DDBJ whole genome shotgun (WGS) entry which is preliminary data.</text>
</comment>